<dbReference type="RefSeq" id="WP_138855552.1">
    <property type="nucleotide sequence ID" value="NZ_CP040709.1"/>
</dbReference>
<dbReference type="EMBL" id="JACHHO010000002">
    <property type="protein sequence ID" value="MBB5204805.1"/>
    <property type="molecule type" value="Genomic_DNA"/>
</dbReference>
<reference evidence="3 4" key="1">
    <citation type="submission" date="2020-08" db="EMBL/GenBank/DDBJ databases">
        <title>Genomic Encyclopedia of Type Strains, Phase IV (KMG-IV): sequencing the most valuable type-strain genomes for metagenomic binning, comparative biology and taxonomic classification.</title>
        <authorList>
            <person name="Goeker M."/>
        </authorList>
    </citation>
    <scope>NUCLEOTIDE SEQUENCE [LARGE SCALE GENOMIC DNA]</scope>
    <source>
        <strain evidence="3 4">DSM 23958</strain>
    </source>
</reference>
<feature type="domain" description="SH3b" evidence="2">
    <location>
        <begin position="35"/>
        <end position="85"/>
    </location>
</feature>
<organism evidence="3 4">
    <name type="scientific">Inhella inkyongensis</name>
    <dbReference type="NCBI Taxonomy" id="392593"/>
    <lineage>
        <taxon>Bacteria</taxon>
        <taxon>Pseudomonadati</taxon>
        <taxon>Pseudomonadota</taxon>
        <taxon>Betaproteobacteria</taxon>
        <taxon>Burkholderiales</taxon>
        <taxon>Sphaerotilaceae</taxon>
        <taxon>Inhella</taxon>
    </lineage>
</organism>
<keyword evidence="1" id="KW-0732">Signal</keyword>
<evidence type="ECO:0000259" key="2">
    <source>
        <dbReference type="Pfam" id="PF08239"/>
    </source>
</evidence>
<protein>
    <recommendedName>
        <fullName evidence="2">SH3b domain-containing protein</fullName>
    </recommendedName>
</protein>
<name>A0A840S397_9BURK</name>
<feature type="chain" id="PRO_5032942116" description="SH3b domain-containing protein" evidence="1">
    <location>
        <begin position="22"/>
        <end position="549"/>
    </location>
</feature>
<proteinExistence type="predicted"/>
<accession>A0A840S397</accession>
<keyword evidence="4" id="KW-1185">Reference proteome</keyword>
<dbReference type="Proteomes" id="UP000554837">
    <property type="component" value="Unassembled WGS sequence"/>
</dbReference>
<evidence type="ECO:0000313" key="3">
    <source>
        <dbReference type="EMBL" id="MBB5204805.1"/>
    </source>
</evidence>
<feature type="signal peptide" evidence="1">
    <location>
        <begin position="1"/>
        <end position="21"/>
    </location>
</feature>
<gene>
    <name evidence="3" type="ORF">HNQ51_002119</name>
</gene>
<dbReference type="OrthoDB" id="8771863at2"/>
<dbReference type="AlphaFoldDB" id="A0A840S397"/>
<dbReference type="Pfam" id="PF08239">
    <property type="entry name" value="SH3_3"/>
    <property type="match status" value="1"/>
</dbReference>
<dbReference type="InterPro" id="IPR003646">
    <property type="entry name" value="SH3-like_bac-type"/>
</dbReference>
<sequence>MLTRACALLLLSAGLLGLAHAAPPPSLQRWVRADDLRVREGPGPEQRVLGLLQRGSRLQLLEQSGDYCLVEGEGQYGHVACEYLSTEPVAWPRAGQGDVPADRRWVVGAAVTLRAGPQRESEAIGRLALNQAVQWRAQAEGGNAGRNAASNAGYCEVQPLDRAGLPQGEPGFTACQYLAAEPLRVAALLGGVAGSESPADRARAFWLRPSWPALRDYAQALASKLPPGFSGPWPVDAELERMKAHLALGLKGPKPEPLPDWEALKRLAAAAAQALPLPEQQPDAQQAAARLREVLGLDGAHALGLVQALELPRVSPSYFRSELELAPPSEAAPALAGRFEGIYRVQFRKRPLREESGAGLYDMTSRTEALTRAVTRVQLFREGRLESQASHARAQETLWYEVDGPMCEGWRGGFAHGSSPPSAWKFFDLVDVNGGARKAREQAEHRQAPGRLYAFYTAKPLPLAQAVRTEQAHKLDRQATGFVRATQLSYDLDADGVPDLQVWEGVGRGPGHLGAAPQTDDAWYRLVWVNIQGAWKVLGVDAFDYGCGC</sequence>
<evidence type="ECO:0000313" key="4">
    <source>
        <dbReference type="Proteomes" id="UP000554837"/>
    </source>
</evidence>
<comment type="caution">
    <text evidence="3">The sequence shown here is derived from an EMBL/GenBank/DDBJ whole genome shotgun (WGS) entry which is preliminary data.</text>
</comment>
<evidence type="ECO:0000256" key="1">
    <source>
        <dbReference type="SAM" id="SignalP"/>
    </source>
</evidence>
<dbReference type="Gene3D" id="2.30.30.40">
    <property type="entry name" value="SH3 Domains"/>
    <property type="match status" value="1"/>
</dbReference>